<dbReference type="Pfam" id="PF00403">
    <property type="entry name" value="HMA"/>
    <property type="match status" value="1"/>
</dbReference>
<evidence type="ECO:0000313" key="3">
    <source>
        <dbReference type="EMBL" id="MCL9770044.1"/>
    </source>
</evidence>
<dbReference type="PROSITE" id="PS01047">
    <property type="entry name" value="HMA_1"/>
    <property type="match status" value="1"/>
</dbReference>
<feature type="domain" description="HMA" evidence="2">
    <location>
        <begin position="1"/>
        <end position="66"/>
    </location>
</feature>
<dbReference type="CDD" id="cd00371">
    <property type="entry name" value="HMA"/>
    <property type="match status" value="1"/>
</dbReference>
<dbReference type="Gene3D" id="3.30.70.100">
    <property type="match status" value="1"/>
</dbReference>
<dbReference type="PROSITE" id="PS50846">
    <property type="entry name" value="HMA_2"/>
    <property type="match status" value="1"/>
</dbReference>
<dbReference type="EMBL" id="JAMLJN010000004">
    <property type="protein sequence ID" value="MCL9770044.1"/>
    <property type="molecule type" value="Genomic_DNA"/>
</dbReference>
<reference evidence="3 4" key="1">
    <citation type="submission" date="2022-05" db="EMBL/GenBank/DDBJ databases">
        <title>Flavobacterium sp., isolated from activated sludge.</title>
        <authorList>
            <person name="Ran Q."/>
        </authorList>
    </citation>
    <scope>NUCLEOTIDE SEQUENCE [LARGE SCALE GENOMIC DNA]</scope>
    <source>
        <strain evidence="3 4">HXWNR69</strain>
    </source>
</reference>
<dbReference type="Proteomes" id="UP001203342">
    <property type="component" value="Unassembled WGS sequence"/>
</dbReference>
<dbReference type="InterPro" id="IPR006121">
    <property type="entry name" value="HMA_dom"/>
</dbReference>
<name>A0ABT0TGE1_9FLAO</name>
<evidence type="ECO:0000256" key="1">
    <source>
        <dbReference type="ARBA" id="ARBA00022723"/>
    </source>
</evidence>
<evidence type="ECO:0000313" key="4">
    <source>
        <dbReference type="Proteomes" id="UP001203342"/>
    </source>
</evidence>
<protein>
    <submittedName>
        <fullName evidence="3">Heavy-metal-associated domain-containing protein</fullName>
    </submittedName>
</protein>
<gene>
    <name evidence="3" type="ORF">NAT47_06420</name>
</gene>
<dbReference type="RefSeq" id="WP_250581519.1">
    <property type="nucleotide sequence ID" value="NZ_JAMLJN010000004.1"/>
</dbReference>
<dbReference type="InterPro" id="IPR017969">
    <property type="entry name" value="Heavy-metal-associated_CS"/>
</dbReference>
<keyword evidence="1" id="KW-0479">Metal-binding</keyword>
<proteinExistence type="predicted"/>
<evidence type="ECO:0000259" key="2">
    <source>
        <dbReference type="PROSITE" id="PS50846"/>
    </source>
</evidence>
<organism evidence="3 4">
    <name type="scientific">Flavobacterium fragile</name>
    <dbReference type="NCBI Taxonomy" id="2949085"/>
    <lineage>
        <taxon>Bacteria</taxon>
        <taxon>Pseudomonadati</taxon>
        <taxon>Bacteroidota</taxon>
        <taxon>Flavobacteriia</taxon>
        <taxon>Flavobacteriales</taxon>
        <taxon>Flavobacteriaceae</taxon>
        <taxon>Flavobacterium</taxon>
    </lineage>
</organism>
<accession>A0ABT0TGE1</accession>
<sequence>METTIHIQNLKCGGCANTITKGISAIDDIQNVSVNVEESIVTFSYETEEQLNEVKNKLKSLGYPEDGEANTLGSKAKSYVSCAIGKMS</sequence>
<keyword evidence="4" id="KW-1185">Reference proteome</keyword>
<dbReference type="SUPFAM" id="SSF55008">
    <property type="entry name" value="HMA, heavy metal-associated domain"/>
    <property type="match status" value="1"/>
</dbReference>
<comment type="caution">
    <text evidence="3">The sequence shown here is derived from an EMBL/GenBank/DDBJ whole genome shotgun (WGS) entry which is preliminary data.</text>
</comment>
<dbReference type="InterPro" id="IPR036163">
    <property type="entry name" value="HMA_dom_sf"/>
</dbReference>